<evidence type="ECO:0008006" key="5">
    <source>
        <dbReference type="Google" id="ProtNLM"/>
    </source>
</evidence>
<protein>
    <recommendedName>
        <fullName evidence="5">GPI anchored protein</fullName>
    </recommendedName>
</protein>
<name>A0A9P4NNT9_9PEZI</name>
<feature type="signal peptide" evidence="2">
    <location>
        <begin position="1"/>
        <end position="20"/>
    </location>
</feature>
<gene>
    <name evidence="3" type="ORF">EJ08DRAFT_650869</name>
</gene>
<evidence type="ECO:0000313" key="3">
    <source>
        <dbReference type="EMBL" id="KAF2428895.1"/>
    </source>
</evidence>
<proteinExistence type="predicted"/>
<dbReference type="EMBL" id="MU007052">
    <property type="protein sequence ID" value="KAF2428895.1"/>
    <property type="molecule type" value="Genomic_DNA"/>
</dbReference>
<keyword evidence="1" id="KW-0472">Membrane</keyword>
<feature type="transmembrane region" description="Helical" evidence="1">
    <location>
        <begin position="179"/>
        <end position="198"/>
    </location>
</feature>
<evidence type="ECO:0000256" key="2">
    <source>
        <dbReference type="SAM" id="SignalP"/>
    </source>
</evidence>
<dbReference type="Proteomes" id="UP000800235">
    <property type="component" value="Unassembled WGS sequence"/>
</dbReference>
<dbReference type="AlphaFoldDB" id="A0A9P4NNT9"/>
<dbReference type="PANTHER" id="PTHR39599:SF1">
    <property type="entry name" value="GPI-ANCHORED PROTEIN (EUROFUNG)"/>
    <property type="match status" value="1"/>
</dbReference>
<keyword evidence="1" id="KW-1133">Transmembrane helix</keyword>
<reference evidence="3" key="1">
    <citation type="journal article" date="2020" name="Stud. Mycol.">
        <title>101 Dothideomycetes genomes: a test case for predicting lifestyles and emergence of pathogens.</title>
        <authorList>
            <person name="Haridas S."/>
            <person name="Albert R."/>
            <person name="Binder M."/>
            <person name="Bloem J."/>
            <person name="Labutti K."/>
            <person name="Salamov A."/>
            <person name="Andreopoulos B."/>
            <person name="Baker S."/>
            <person name="Barry K."/>
            <person name="Bills G."/>
            <person name="Bluhm B."/>
            <person name="Cannon C."/>
            <person name="Castanera R."/>
            <person name="Culley D."/>
            <person name="Daum C."/>
            <person name="Ezra D."/>
            <person name="Gonzalez J."/>
            <person name="Henrissat B."/>
            <person name="Kuo A."/>
            <person name="Liang C."/>
            <person name="Lipzen A."/>
            <person name="Lutzoni F."/>
            <person name="Magnuson J."/>
            <person name="Mondo S."/>
            <person name="Nolan M."/>
            <person name="Ohm R."/>
            <person name="Pangilinan J."/>
            <person name="Park H.-J."/>
            <person name="Ramirez L."/>
            <person name="Alfaro M."/>
            <person name="Sun H."/>
            <person name="Tritt A."/>
            <person name="Yoshinaga Y."/>
            <person name="Zwiers L.-H."/>
            <person name="Turgeon B."/>
            <person name="Goodwin S."/>
            <person name="Spatafora J."/>
            <person name="Crous P."/>
            <person name="Grigoriev I."/>
        </authorList>
    </citation>
    <scope>NUCLEOTIDE SEQUENCE</scope>
    <source>
        <strain evidence="3">CBS 130266</strain>
    </source>
</reference>
<organism evidence="3 4">
    <name type="scientific">Tothia fuscella</name>
    <dbReference type="NCBI Taxonomy" id="1048955"/>
    <lineage>
        <taxon>Eukaryota</taxon>
        <taxon>Fungi</taxon>
        <taxon>Dikarya</taxon>
        <taxon>Ascomycota</taxon>
        <taxon>Pezizomycotina</taxon>
        <taxon>Dothideomycetes</taxon>
        <taxon>Pleosporomycetidae</taxon>
        <taxon>Venturiales</taxon>
        <taxon>Cylindrosympodiaceae</taxon>
        <taxon>Tothia</taxon>
    </lineage>
</organism>
<dbReference type="PANTHER" id="PTHR39599">
    <property type="entry name" value="GPI-ANCHORED PROTEIN (EUROFUNG)-RELATED-RELATED"/>
    <property type="match status" value="1"/>
</dbReference>
<keyword evidence="2" id="KW-0732">Signal</keyword>
<sequence>MWHVKFLQFALLVSIAAARAQSDIYSPFLEPLLGESFNPDNTTLPQLELLKRQTSTTNCPSNHINCGYAGNSGVCCRNTANCAVDTAGHVACCPLGAVCTGQIAGTAVAGGGAATTTGTSTGTSFVFASSTTTSNNAAGTVIIGGGASGTQTGFTFTTGTGTTSGAARSYGPAHLRTRLANLNLLLALPISLVLLVMASL</sequence>
<keyword evidence="4" id="KW-1185">Reference proteome</keyword>
<feature type="chain" id="PRO_5040226000" description="GPI anchored protein" evidence="2">
    <location>
        <begin position="21"/>
        <end position="200"/>
    </location>
</feature>
<evidence type="ECO:0000313" key="4">
    <source>
        <dbReference type="Proteomes" id="UP000800235"/>
    </source>
</evidence>
<keyword evidence="1" id="KW-0812">Transmembrane</keyword>
<accession>A0A9P4NNT9</accession>
<dbReference type="OrthoDB" id="5410926at2759"/>
<comment type="caution">
    <text evidence="3">The sequence shown here is derived from an EMBL/GenBank/DDBJ whole genome shotgun (WGS) entry which is preliminary data.</text>
</comment>
<evidence type="ECO:0000256" key="1">
    <source>
        <dbReference type="SAM" id="Phobius"/>
    </source>
</evidence>